<name>A0A3S5B397_9PLAT</name>
<feature type="compositionally biased region" description="Polar residues" evidence="1">
    <location>
        <begin position="74"/>
        <end position="85"/>
    </location>
</feature>
<feature type="compositionally biased region" description="Basic and acidic residues" evidence="1">
    <location>
        <begin position="34"/>
        <end position="51"/>
    </location>
</feature>
<evidence type="ECO:0000313" key="2">
    <source>
        <dbReference type="EMBL" id="VEL35175.1"/>
    </source>
</evidence>
<feature type="region of interest" description="Disordered" evidence="1">
    <location>
        <begin position="242"/>
        <end position="280"/>
    </location>
</feature>
<feature type="compositionally biased region" description="Basic and acidic residues" evidence="1">
    <location>
        <begin position="249"/>
        <end position="260"/>
    </location>
</feature>
<sequence length="280" mass="30774">MGKFTGDAGETSVDVESPREQTTSNKMPPTKSPRQHDQRLPRKQRQHESSRKANRHLVKQNLPSSSGGIKLRISSANTFTRNGSRLNKDGLETRSDAELQVVPTIGSHAEVANRKRNRRPLSCCRRLPSETASSWPDGGAGWALAVRMRLVPRGMRKSRKGAGNWHQPSELLAVMRKKPILIVRTISCQLPVASRLDRLSSCRQLTCSTTSSPRLLPDTGIALLLATTQARQALAIATRVVKTGHTHGGSRESRRGDRKSCGLGEMDEPAEMSPNLLLGR</sequence>
<dbReference type="AlphaFoldDB" id="A0A3S5B397"/>
<accession>A0A3S5B397</accession>
<comment type="caution">
    <text evidence="2">The sequence shown here is derived from an EMBL/GenBank/DDBJ whole genome shotgun (WGS) entry which is preliminary data.</text>
</comment>
<feature type="region of interest" description="Disordered" evidence="1">
    <location>
        <begin position="1"/>
        <end position="92"/>
    </location>
</feature>
<reference evidence="2" key="1">
    <citation type="submission" date="2018-11" db="EMBL/GenBank/DDBJ databases">
        <authorList>
            <consortium name="Pathogen Informatics"/>
        </authorList>
    </citation>
    <scope>NUCLEOTIDE SEQUENCE</scope>
</reference>
<keyword evidence="3" id="KW-1185">Reference proteome</keyword>
<evidence type="ECO:0000313" key="3">
    <source>
        <dbReference type="Proteomes" id="UP000784294"/>
    </source>
</evidence>
<evidence type="ECO:0000256" key="1">
    <source>
        <dbReference type="SAM" id="MobiDB-lite"/>
    </source>
</evidence>
<gene>
    <name evidence="2" type="ORF">PXEA_LOCUS28615</name>
</gene>
<dbReference type="Proteomes" id="UP000784294">
    <property type="component" value="Unassembled WGS sequence"/>
</dbReference>
<dbReference type="EMBL" id="CAAALY010249237">
    <property type="protein sequence ID" value="VEL35175.1"/>
    <property type="molecule type" value="Genomic_DNA"/>
</dbReference>
<protein>
    <submittedName>
        <fullName evidence="2">Uncharacterized protein</fullName>
    </submittedName>
</protein>
<proteinExistence type="predicted"/>
<organism evidence="2 3">
    <name type="scientific">Protopolystoma xenopodis</name>
    <dbReference type="NCBI Taxonomy" id="117903"/>
    <lineage>
        <taxon>Eukaryota</taxon>
        <taxon>Metazoa</taxon>
        <taxon>Spiralia</taxon>
        <taxon>Lophotrochozoa</taxon>
        <taxon>Platyhelminthes</taxon>
        <taxon>Monogenea</taxon>
        <taxon>Polyopisthocotylea</taxon>
        <taxon>Polystomatidea</taxon>
        <taxon>Polystomatidae</taxon>
        <taxon>Protopolystoma</taxon>
    </lineage>
</organism>